<sequence>MARPQSSPDAFSGIFNCLPSSLNLPAASQEISCKLSSSLTHSSQRKEGQSKAGKPKSSSKISFRGFKLKIEGGWKKL</sequence>
<gene>
    <name evidence="2" type="ORF">QR680_019304</name>
</gene>
<evidence type="ECO:0000256" key="1">
    <source>
        <dbReference type="SAM" id="MobiDB-lite"/>
    </source>
</evidence>
<name>A0AA39GNP3_9BILA</name>
<dbReference type="EMBL" id="JAUCMV010000006">
    <property type="protein sequence ID" value="KAK0390329.1"/>
    <property type="molecule type" value="Genomic_DNA"/>
</dbReference>
<accession>A0AA39GNP3</accession>
<reference evidence="2" key="1">
    <citation type="submission" date="2023-06" db="EMBL/GenBank/DDBJ databases">
        <title>Genomic analysis of the entomopathogenic nematode Steinernema hermaphroditum.</title>
        <authorList>
            <person name="Schwarz E.M."/>
            <person name="Heppert J.K."/>
            <person name="Baniya A."/>
            <person name="Schwartz H.T."/>
            <person name="Tan C.-H."/>
            <person name="Antoshechkin I."/>
            <person name="Sternberg P.W."/>
            <person name="Goodrich-Blair H."/>
            <person name="Dillman A.R."/>
        </authorList>
    </citation>
    <scope>NUCLEOTIDE SEQUENCE</scope>
    <source>
        <strain evidence="2">PS9179</strain>
        <tissue evidence="2">Whole animal</tissue>
    </source>
</reference>
<proteinExistence type="predicted"/>
<dbReference type="AlphaFoldDB" id="A0AA39GNP3"/>
<evidence type="ECO:0000313" key="2">
    <source>
        <dbReference type="EMBL" id="KAK0390329.1"/>
    </source>
</evidence>
<protein>
    <submittedName>
        <fullName evidence="2">Uncharacterized protein</fullName>
    </submittedName>
</protein>
<evidence type="ECO:0000313" key="3">
    <source>
        <dbReference type="Proteomes" id="UP001175271"/>
    </source>
</evidence>
<keyword evidence="3" id="KW-1185">Reference proteome</keyword>
<organism evidence="2 3">
    <name type="scientific">Steinernema hermaphroditum</name>
    <dbReference type="NCBI Taxonomy" id="289476"/>
    <lineage>
        <taxon>Eukaryota</taxon>
        <taxon>Metazoa</taxon>
        <taxon>Ecdysozoa</taxon>
        <taxon>Nematoda</taxon>
        <taxon>Chromadorea</taxon>
        <taxon>Rhabditida</taxon>
        <taxon>Tylenchina</taxon>
        <taxon>Panagrolaimomorpha</taxon>
        <taxon>Strongyloidoidea</taxon>
        <taxon>Steinernematidae</taxon>
        <taxon>Steinernema</taxon>
    </lineage>
</organism>
<comment type="caution">
    <text evidence="2">The sequence shown here is derived from an EMBL/GenBank/DDBJ whole genome shotgun (WGS) entry which is preliminary data.</text>
</comment>
<dbReference type="Proteomes" id="UP001175271">
    <property type="component" value="Unassembled WGS sequence"/>
</dbReference>
<feature type="region of interest" description="Disordered" evidence="1">
    <location>
        <begin position="38"/>
        <end position="60"/>
    </location>
</feature>